<dbReference type="InterPro" id="IPR003959">
    <property type="entry name" value="ATPase_AAA_core"/>
</dbReference>
<dbReference type="PANTHER" id="PTHR23077">
    <property type="entry name" value="AAA-FAMILY ATPASE"/>
    <property type="match status" value="1"/>
</dbReference>
<dbReference type="InterPro" id="IPR050168">
    <property type="entry name" value="AAA_ATPase_domain"/>
</dbReference>
<name>A0A8S5TKJ8_9CAUD</name>
<dbReference type="InterPro" id="IPR003593">
    <property type="entry name" value="AAA+_ATPase"/>
</dbReference>
<evidence type="ECO:0000259" key="3">
    <source>
        <dbReference type="SMART" id="SM00382"/>
    </source>
</evidence>
<dbReference type="GO" id="GO:0005524">
    <property type="term" value="F:ATP binding"/>
    <property type="evidence" value="ECO:0007669"/>
    <property type="project" value="UniProtKB-KW"/>
</dbReference>
<dbReference type="PANTHER" id="PTHR23077:SF171">
    <property type="entry name" value="NUCLEAR VALOSIN-CONTAINING PROTEIN-LIKE"/>
    <property type="match status" value="1"/>
</dbReference>
<dbReference type="SMART" id="SM00382">
    <property type="entry name" value="AAA"/>
    <property type="match status" value="1"/>
</dbReference>
<evidence type="ECO:0000313" key="4">
    <source>
        <dbReference type="EMBL" id="DAF63527.1"/>
    </source>
</evidence>
<dbReference type="Gene3D" id="3.40.50.300">
    <property type="entry name" value="P-loop containing nucleotide triphosphate hydrolases"/>
    <property type="match status" value="1"/>
</dbReference>
<organism evidence="4">
    <name type="scientific">Siphoviridae sp. ctwQT14</name>
    <dbReference type="NCBI Taxonomy" id="2827971"/>
    <lineage>
        <taxon>Viruses</taxon>
        <taxon>Duplodnaviria</taxon>
        <taxon>Heunggongvirae</taxon>
        <taxon>Uroviricota</taxon>
        <taxon>Caudoviricetes</taxon>
    </lineage>
</organism>
<evidence type="ECO:0000256" key="1">
    <source>
        <dbReference type="ARBA" id="ARBA00022741"/>
    </source>
</evidence>
<dbReference type="Pfam" id="PF00004">
    <property type="entry name" value="AAA"/>
    <property type="match status" value="1"/>
</dbReference>
<dbReference type="CDD" id="cd00009">
    <property type="entry name" value="AAA"/>
    <property type="match status" value="1"/>
</dbReference>
<sequence length="479" mass="55792">MYIKPIATNVTQKLNKYSYNKNFTNNQFNNVYFSDPIKDTVSFRGVQDQNADNNIFNKSENKDAKQVVENLFSREDYKNLTQDEVKFLISYIQKEDQIRAKYQEKIEAIKDGFWDKWFDISEKKRAALRNDMNKEIDGARTMQALFTEREQETLAFRDEFIKLAQSLNYSKEVISALNADVEATKRRININSRRESFDKDFGLKKIAGYEKEKAVLQSNFIDYVDDEKAGKIPDRQIPNAILFYGPTGCGKTTFAKALAEEADCSFIEMTVIGRKQPDKEDAFINDIEKKLALAQEKFLKTNKRTIILIDEFDRFFDKKLTSSAFIQYLKGLMNDCSKENHVTLFLNTNDPLKIPEPLRNAHRTGIIVTLDPPDKDNMKAVLKYYLRDANQNDIDYDRIISKLTETYPDEVYSNSHLKKMMDMACTSAEQCGDTVNTDYIMDAINDYNQNDNTDLIRITKEYLDKYNYEKEKIGTRYAE</sequence>
<dbReference type="GO" id="GO:0016887">
    <property type="term" value="F:ATP hydrolysis activity"/>
    <property type="evidence" value="ECO:0007669"/>
    <property type="project" value="InterPro"/>
</dbReference>
<evidence type="ECO:0000256" key="2">
    <source>
        <dbReference type="ARBA" id="ARBA00022840"/>
    </source>
</evidence>
<proteinExistence type="predicted"/>
<dbReference type="SUPFAM" id="SSF52540">
    <property type="entry name" value="P-loop containing nucleoside triphosphate hydrolases"/>
    <property type="match status" value="1"/>
</dbReference>
<keyword evidence="2" id="KW-0067">ATP-binding</keyword>
<reference evidence="4" key="1">
    <citation type="journal article" date="2021" name="Proc. Natl. Acad. Sci. U.S.A.">
        <title>A Catalog of Tens of Thousands of Viruses from Human Metagenomes Reveals Hidden Associations with Chronic Diseases.</title>
        <authorList>
            <person name="Tisza M.J."/>
            <person name="Buck C.B."/>
        </authorList>
    </citation>
    <scope>NUCLEOTIDE SEQUENCE</scope>
    <source>
        <strain evidence="4">CtwQT14</strain>
    </source>
</reference>
<keyword evidence="1" id="KW-0547">Nucleotide-binding</keyword>
<protein>
    <submittedName>
        <fullName evidence="4">ATPase</fullName>
    </submittedName>
</protein>
<dbReference type="EMBL" id="BK032842">
    <property type="protein sequence ID" value="DAF63527.1"/>
    <property type="molecule type" value="Genomic_DNA"/>
</dbReference>
<accession>A0A8S5TKJ8</accession>
<feature type="domain" description="AAA+ ATPase" evidence="3">
    <location>
        <begin position="237"/>
        <end position="373"/>
    </location>
</feature>
<dbReference type="InterPro" id="IPR027417">
    <property type="entry name" value="P-loop_NTPase"/>
</dbReference>